<evidence type="ECO:0000256" key="2">
    <source>
        <dbReference type="ARBA" id="ARBA00005417"/>
    </source>
</evidence>
<dbReference type="InterPro" id="IPR003593">
    <property type="entry name" value="AAA+_ATPase"/>
</dbReference>
<dbReference type="PANTHER" id="PTHR43553">
    <property type="entry name" value="HEAVY METAL TRANSPORTER"/>
    <property type="match status" value="1"/>
</dbReference>
<dbReference type="InterPro" id="IPR027417">
    <property type="entry name" value="P-loop_NTPase"/>
</dbReference>
<evidence type="ECO:0000256" key="1">
    <source>
        <dbReference type="ARBA" id="ARBA00004202"/>
    </source>
</evidence>
<dbReference type="STRING" id="714315.GCA_000516535_02156"/>
<dbReference type="InterPro" id="IPR005876">
    <property type="entry name" value="Co_trans_ATP-bd"/>
</dbReference>
<keyword evidence="4 9" id="KW-1003">Cell membrane</keyword>
<evidence type="ECO:0000256" key="7">
    <source>
        <dbReference type="ARBA" id="ARBA00022967"/>
    </source>
</evidence>
<reference evidence="11 12" key="1">
    <citation type="submission" date="2019-07" db="EMBL/GenBank/DDBJ databases">
        <title>Complete Genome Sequence of Leptotrichia goodfellowii Strain JCM 16774.</title>
        <authorList>
            <person name="Watanabe S."/>
            <person name="Cui L."/>
        </authorList>
    </citation>
    <scope>NUCLEOTIDE SEQUENCE [LARGE SCALE GENOMIC DNA]</scope>
    <source>
        <strain evidence="11 12">JCM16774</strain>
    </source>
</reference>
<dbReference type="Pfam" id="PF00005">
    <property type="entry name" value="ABC_tran"/>
    <property type="match status" value="1"/>
</dbReference>
<dbReference type="CDD" id="cd03225">
    <property type="entry name" value="ABC_cobalt_CbiO_domain1"/>
    <property type="match status" value="1"/>
</dbReference>
<keyword evidence="5 9" id="KW-0547">Nucleotide-binding</keyword>
<feature type="domain" description="ABC transporter" evidence="10">
    <location>
        <begin position="2"/>
        <end position="237"/>
    </location>
</feature>
<keyword evidence="6 9" id="KW-0067">ATP-binding</keyword>
<organism evidence="11 12">
    <name type="scientific">Pseudoleptotrichia goodfellowii</name>
    <dbReference type="NCBI Taxonomy" id="157692"/>
    <lineage>
        <taxon>Bacteria</taxon>
        <taxon>Fusobacteriati</taxon>
        <taxon>Fusobacteriota</taxon>
        <taxon>Fusobacteriia</taxon>
        <taxon>Fusobacteriales</taxon>
        <taxon>Leptotrichiaceae</taxon>
        <taxon>Pseudoleptotrichia</taxon>
    </lineage>
</organism>
<evidence type="ECO:0000256" key="6">
    <source>
        <dbReference type="ARBA" id="ARBA00022840"/>
    </source>
</evidence>
<dbReference type="SMART" id="SM00382">
    <property type="entry name" value="AAA"/>
    <property type="match status" value="1"/>
</dbReference>
<dbReference type="InterPro" id="IPR003439">
    <property type="entry name" value="ABC_transporter-like_ATP-bd"/>
</dbReference>
<dbReference type="OrthoDB" id="9784332at2"/>
<dbReference type="GO" id="GO:0043190">
    <property type="term" value="C:ATP-binding cassette (ABC) transporter complex"/>
    <property type="evidence" value="ECO:0007669"/>
    <property type="project" value="TreeGrafter"/>
</dbReference>
<dbReference type="GO" id="GO:0006824">
    <property type="term" value="P:cobalt ion transport"/>
    <property type="evidence" value="ECO:0007669"/>
    <property type="project" value="InterPro"/>
</dbReference>
<dbReference type="SUPFAM" id="SSF52540">
    <property type="entry name" value="P-loop containing nucleoside triphosphate hydrolases"/>
    <property type="match status" value="1"/>
</dbReference>
<evidence type="ECO:0000259" key="10">
    <source>
        <dbReference type="PROSITE" id="PS50893"/>
    </source>
</evidence>
<comment type="similarity">
    <text evidence="2 9">Belongs to the ABC transporter superfamily.</text>
</comment>
<keyword evidence="7" id="KW-1278">Translocase</keyword>
<accession>A0A510JD39</accession>
<evidence type="ECO:0000313" key="11">
    <source>
        <dbReference type="EMBL" id="BBM37202.1"/>
    </source>
</evidence>
<sequence>MLKLENITFSYDEETEALKDISLNIEKGKKTVFLGENGSGKSTVFSIMNGLLQAQKGSVYLNGEKVLHKKKNLEELRKKVGIVFQDPEIQIFAPLVFQEVSYGPENLGYSKEKVEKNITKAMEEINILDLKDRPCHHLSYGQKKRVSIAAITAMEPDLLILDEPTAWLDSKNTKSVSEILNNFADAGKTLVVSTHDTDFAYDFADYIYVLDKGKIVRQGSRDEVFEDFKFLKELNLNIPAVLKITRYLKSKNIDVNDYYTFLEENNLL</sequence>
<dbReference type="PROSITE" id="PS50893">
    <property type="entry name" value="ABC_TRANSPORTER_2"/>
    <property type="match status" value="1"/>
</dbReference>
<dbReference type="FunFam" id="3.40.50.300:FF:000224">
    <property type="entry name" value="Energy-coupling factor transporter ATP-binding protein EcfA"/>
    <property type="match status" value="1"/>
</dbReference>
<dbReference type="EMBL" id="AP019822">
    <property type="protein sequence ID" value="BBM37202.1"/>
    <property type="molecule type" value="Genomic_DNA"/>
</dbReference>
<dbReference type="InterPro" id="IPR017871">
    <property type="entry name" value="ABC_transporter-like_CS"/>
</dbReference>
<dbReference type="KEGG" id="lgo:JCM16774_2161"/>
<dbReference type="GO" id="GO:0042626">
    <property type="term" value="F:ATPase-coupled transmembrane transporter activity"/>
    <property type="evidence" value="ECO:0007669"/>
    <property type="project" value="TreeGrafter"/>
</dbReference>
<dbReference type="AlphaFoldDB" id="A0A510JD39"/>
<gene>
    <name evidence="11" type="ORF">JCM16774_2161</name>
</gene>
<evidence type="ECO:0000256" key="4">
    <source>
        <dbReference type="ARBA" id="ARBA00022475"/>
    </source>
</evidence>
<dbReference type="Gene3D" id="3.40.50.300">
    <property type="entry name" value="P-loop containing nucleotide triphosphate hydrolases"/>
    <property type="match status" value="1"/>
</dbReference>
<dbReference type="GO" id="GO:0016887">
    <property type="term" value="F:ATP hydrolysis activity"/>
    <property type="evidence" value="ECO:0007669"/>
    <property type="project" value="InterPro"/>
</dbReference>
<keyword evidence="3 9" id="KW-0813">Transport</keyword>
<dbReference type="InterPro" id="IPR050095">
    <property type="entry name" value="ECF_ABC_transporter_ATP-bd"/>
</dbReference>
<dbReference type="NCBIfam" id="TIGR01166">
    <property type="entry name" value="cbiO"/>
    <property type="match status" value="1"/>
</dbReference>
<evidence type="ECO:0000256" key="5">
    <source>
        <dbReference type="ARBA" id="ARBA00022741"/>
    </source>
</evidence>
<dbReference type="GO" id="GO:0005524">
    <property type="term" value="F:ATP binding"/>
    <property type="evidence" value="ECO:0007669"/>
    <property type="project" value="UniProtKB-UniRule"/>
</dbReference>
<keyword evidence="8 9" id="KW-0472">Membrane</keyword>
<evidence type="ECO:0000256" key="3">
    <source>
        <dbReference type="ARBA" id="ARBA00022448"/>
    </source>
</evidence>
<protein>
    <recommendedName>
        <fullName evidence="9">ABC transporter ATP-binding protein</fullName>
    </recommendedName>
</protein>
<dbReference type="PROSITE" id="PS00211">
    <property type="entry name" value="ABC_TRANSPORTER_1"/>
    <property type="match status" value="1"/>
</dbReference>
<dbReference type="Proteomes" id="UP000321606">
    <property type="component" value="Chromosome"/>
</dbReference>
<name>A0A510JD39_9FUSO</name>
<evidence type="ECO:0000256" key="9">
    <source>
        <dbReference type="RuleBase" id="RU364103"/>
    </source>
</evidence>
<comment type="subcellular location">
    <subcellularLocation>
        <location evidence="1 9">Cell membrane</location>
        <topology evidence="1 9">Peripheral membrane protein</topology>
    </subcellularLocation>
</comment>
<dbReference type="PANTHER" id="PTHR43553:SF24">
    <property type="entry name" value="ENERGY-COUPLING FACTOR TRANSPORTER ATP-BINDING PROTEIN ECFA1"/>
    <property type="match status" value="1"/>
</dbReference>
<evidence type="ECO:0000313" key="12">
    <source>
        <dbReference type="Proteomes" id="UP000321606"/>
    </source>
</evidence>
<dbReference type="InterPro" id="IPR015856">
    <property type="entry name" value="ABC_transpr_CbiO/EcfA_su"/>
</dbReference>
<comment type="function">
    <text evidence="9">Part of an ABC transporter complex. Responsible for energy coupling to the transport system.</text>
</comment>
<proteinExistence type="inferred from homology"/>
<dbReference type="RefSeq" id="WP_026738293.1">
    <property type="nucleotide sequence ID" value="NZ_AP019822.1"/>
</dbReference>
<evidence type="ECO:0000256" key="8">
    <source>
        <dbReference type="ARBA" id="ARBA00023136"/>
    </source>
</evidence>